<evidence type="ECO:0000256" key="10">
    <source>
        <dbReference type="ARBA" id="ARBA00034005"/>
    </source>
</evidence>
<dbReference type="InterPro" id="IPR018239">
    <property type="entry name" value="DNA_ligase_AS"/>
</dbReference>
<evidence type="ECO:0000256" key="6">
    <source>
        <dbReference type="ARBA" id="ARBA00022833"/>
    </source>
</evidence>
<evidence type="ECO:0000256" key="8">
    <source>
        <dbReference type="ARBA" id="ARBA00023027"/>
    </source>
</evidence>
<keyword evidence="3" id="KW-0235">DNA replication</keyword>
<proteinExistence type="predicted"/>
<keyword evidence="7" id="KW-0460">Magnesium</keyword>
<sequence length="330" mass="37665">MATDPAAEISRLREQIRYHDRKYYVEASPEITDLQYDRLLGRLKKLEAANPGLVAPDSPTQRIGDQPVEGLEQVEHRVAMLSIDNTYSLDELKKYGQRTAKLVADEPIEWVVELKIDGVAVSLLYEDGRLVRGATRGNGRVGDDITHNVRTIVDVPLRLVGEEIPAVLEVRGEIYMTNSDLVRLNETQRRQEKPPFANTRNVTAGSIRQLDPKVCAQRRLRIFCHGVGHVEELRARTHMEFLDELRGYGLPATPQVECFQSFSAAVEHCERLIEKLHELDFEIDGLVLKVNRFDQRQRLGATSKSPRWLIAYKFEKYEGTTTVKQIHVQV</sequence>
<evidence type="ECO:0000256" key="4">
    <source>
        <dbReference type="ARBA" id="ARBA00022723"/>
    </source>
</evidence>
<dbReference type="SUPFAM" id="SSF56091">
    <property type="entry name" value="DNA ligase/mRNA capping enzyme, catalytic domain"/>
    <property type="match status" value="1"/>
</dbReference>
<dbReference type="GO" id="GO:0006260">
    <property type="term" value="P:DNA replication"/>
    <property type="evidence" value="ECO:0007669"/>
    <property type="project" value="UniProtKB-KW"/>
</dbReference>
<dbReference type="SMART" id="SM00532">
    <property type="entry name" value="LIGANc"/>
    <property type="match status" value="1"/>
</dbReference>
<keyword evidence="6" id="KW-0862">Zinc</keyword>
<dbReference type="AlphaFoldDB" id="X0S516"/>
<evidence type="ECO:0000259" key="11">
    <source>
        <dbReference type="SMART" id="SM00532"/>
    </source>
</evidence>
<keyword evidence="9" id="KW-0234">DNA repair</keyword>
<keyword evidence="4" id="KW-0479">Metal-binding</keyword>
<evidence type="ECO:0000256" key="2">
    <source>
        <dbReference type="ARBA" id="ARBA00022598"/>
    </source>
</evidence>
<organism evidence="12">
    <name type="scientific">marine sediment metagenome</name>
    <dbReference type="NCBI Taxonomy" id="412755"/>
    <lineage>
        <taxon>unclassified sequences</taxon>
        <taxon>metagenomes</taxon>
        <taxon>ecological metagenomes</taxon>
    </lineage>
</organism>
<name>X0S516_9ZZZZ</name>
<keyword evidence="8" id="KW-0520">NAD</keyword>
<comment type="catalytic activity">
    <reaction evidence="10">
        <text>NAD(+) + (deoxyribonucleotide)n-3'-hydroxyl + 5'-phospho-(deoxyribonucleotide)m = (deoxyribonucleotide)n+m + AMP + beta-nicotinamide D-nucleotide.</text>
        <dbReference type="EC" id="6.5.1.2"/>
    </reaction>
</comment>
<evidence type="ECO:0000256" key="1">
    <source>
        <dbReference type="ARBA" id="ARBA00001946"/>
    </source>
</evidence>
<dbReference type="CDD" id="cd00114">
    <property type="entry name" value="LIGANc"/>
    <property type="match status" value="1"/>
</dbReference>
<comment type="caution">
    <text evidence="12">The sequence shown here is derived from an EMBL/GenBank/DDBJ whole genome shotgun (WGS) entry which is preliminary data.</text>
</comment>
<dbReference type="Gene3D" id="1.10.287.610">
    <property type="entry name" value="Helix hairpin bin"/>
    <property type="match status" value="1"/>
</dbReference>
<evidence type="ECO:0000256" key="7">
    <source>
        <dbReference type="ARBA" id="ARBA00022842"/>
    </source>
</evidence>
<gene>
    <name evidence="12" type="ORF">S01H1_15069</name>
</gene>
<accession>X0S516</accession>
<dbReference type="InterPro" id="IPR013839">
    <property type="entry name" value="DNAligase_adenylation"/>
</dbReference>
<dbReference type="NCBIfam" id="NF005932">
    <property type="entry name" value="PRK07956.1"/>
    <property type="match status" value="1"/>
</dbReference>
<dbReference type="GO" id="GO:0003911">
    <property type="term" value="F:DNA ligase (NAD+) activity"/>
    <property type="evidence" value="ECO:0007669"/>
    <property type="project" value="UniProtKB-EC"/>
</dbReference>
<comment type="cofactor">
    <cofactor evidence="1">
        <name>Mg(2+)</name>
        <dbReference type="ChEBI" id="CHEBI:18420"/>
    </cofactor>
</comment>
<dbReference type="GO" id="GO:0046872">
    <property type="term" value="F:metal ion binding"/>
    <property type="evidence" value="ECO:0007669"/>
    <property type="project" value="UniProtKB-KW"/>
</dbReference>
<dbReference type="EMBL" id="BARS01007861">
    <property type="protein sequence ID" value="GAF70336.1"/>
    <property type="molecule type" value="Genomic_DNA"/>
</dbReference>
<dbReference type="GO" id="GO:0006281">
    <property type="term" value="P:DNA repair"/>
    <property type="evidence" value="ECO:0007669"/>
    <property type="project" value="UniProtKB-KW"/>
</dbReference>
<feature type="domain" description="NAD-dependent DNA ligase N-terminal" evidence="11">
    <location>
        <begin position="4"/>
        <end position="330"/>
    </location>
</feature>
<protein>
    <recommendedName>
        <fullName evidence="11">NAD-dependent DNA ligase N-terminal domain-containing protein</fullName>
    </recommendedName>
</protein>
<evidence type="ECO:0000256" key="9">
    <source>
        <dbReference type="ARBA" id="ARBA00023204"/>
    </source>
</evidence>
<evidence type="ECO:0000313" key="12">
    <source>
        <dbReference type="EMBL" id="GAF70336.1"/>
    </source>
</evidence>
<evidence type="ECO:0000256" key="3">
    <source>
        <dbReference type="ARBA" id="ARBA00022705"/>
    </source>
</evidence>
<dbReference type="Pfam" id="PF01653">
    <property type="entry name" value="DNA_ligase_aden"/>
    <property type="match status" value="1"/>
</dbReference>
<dbReference type="PROSITE" id="PS01055">
    <property type="entry name" value="DNA_LIGASE_N1"/>
    <property type="match status" value="1"/>
</dbReference>
<dbReference type="InterPro" id="IPR013840">
    <property type="entry name" value="DNAligase_N"/>
</dbReference>
<reference evidence="12" key="1">
    <citation type="journal article" date="2014" name="Front. Microbiol.">
        <title>High frequency of phylogenetically diverse reductive dehalogenase-homologous genes in deep subseafloor sedimentary metagenomes.</title>
        <authorList>
            <person name="Kawai M."/>
            <person name="Futagami T."/>
            <person name="Toyoda A."/>
            <person name="Takaki Y."/>
            <person name="Nishi S."/>
            <person name="Hori S."/>
            <person name="Arai W."/>
            <person name="Tsubouchi T."/>
            <person name="Morono Y."/>
            <person name="Uchiyama I."/>
            <person name="Ito T."/>
            <person name="Fujiyama A."/>
            <person name="Inagaki F."/>
            <person name="Takami H."/>
        </authorList>
    </citation>
    <scope>NUCLEOTIDE SEQUENCE</scope>
    <source>
        <strain evidence="12">Expedition CK06-06</strain>
    </source>
</reference>
<dbReference type="Gene3D" id="3.30.470.30">
    <property type="entry name" value="DNA ligase/mRNA capping enzyme"/>
    <property type="match status" value="1"/>
</dbReference>
<evidence type="ECO:0000256" key="5">
    <source>
        <dbReference type="ARBA" id="ARBA00022763"/>
    </source>
</evidence>
<dbReference type="FunFam" id="3.30.470.30:FF:000001">
    <property type="entry name" value="DNA ligase"/>
    <property type="match status" value="1"/>
</dbReference>
<feature type="non-terminal residue" evidence="12">
    <location>
        <position position="330"/>
    </location>
</feature>
<keyword evidence="5" id="KW-0227">DNA damage</keyword>
<keyword evidence="2" id="KW-0436">Ligase</keyword>